<reference evidence="2" key="1">
    <citation type="submission" date="2025-08" db="UniProtKB">
        <authorList>
            <consortium name="RefSeq"/>
        </authorList>
    </citation>
    <scope>IDENTIFICATION</scope>
</reference>
<dbReference type="Gene3D" id="3.30.450.20">
    <property type="entry name" value="PAS domain"/>
    <property type="match status" value="1"/>
</dbReference>
<sequence length="312" mass="35260">MTTSNVEDLRMMTSVAQPVFGRNPTTAEYGHLLGVMGTDVPLKELLKLTPQFQLGPNGYSFAITNNGYILFHPDLRPIYKGHINTNYNSIDLSEVELETDYSYLDDEGQFKGPDFSMALRKAMINHSTGSLTMQVVQHYDYMRRVMLRNNSYYYTALNGTPFALGIALTSDYRAHGTRDPATVANIEDLLPSQNWTVPETWAYCTGQLTNYTEEETPSEDRLLDLIRMSRDPRKRDLYIEHCRDWYDIVGSLIYDADVTKDVPRLWDATEFPPGIELVFLGTRSGLTRYRQVVDAADHGSGLAGGITGARLQ</sequence>
<dbReference type="GeneID" id="106817225"/>
<protein>
    <submittedName>
        <fullName evidence="2">Voltage-dependent calcium channel subunit alpha-2/delta-3-like</fullName>
    </submittedName>
</protein>
<evidence type="ECO:0000313" key="1">
    <source>
        <dbReference type="Proteomes" id="UP000695022"/>
    </source>
</evidence>
<proteinExistence type="predicted"/>
<dbReference type="InterPro" id="IPR051173">
    <property type="entry name" value="Ca_channel_alpha-2/delta"/>
</dbReference>
<dbReference type="RefSeq" id="XP_014677375.1">
    <property type="nucleotide sequence ID" value="XM_014821889.1"/>
</dbReference>
<gene>
    <name evidence="2" type="primary">LOC106817225</name>
</gene>
<organism evidence="1 2">
    <name type="scientific">Priapulus caudatus</name>
    <name type="common">Priapulid worm</name>
    <dbReference type="NCBI Taxonomy" id="37621"/>
    <lineage>
        <taxon>Eukaryota</taxon>
        <taxon>Metazoa</taxon>
        <taxon>Ecdysozoa</taxon>
        <taxon>Scalidophora</taxon>
        <taxon>Priapulida</taxon>
        <taxon>Priapulimorpha</taxon>
        <taxon>Priapulimorphida</taxon>
        <taxon>Priapulidae</taxon>
        <taxon>Priapulus</taxon>
    </lineage>
</organism>
<accession>A0ABM1EYV4</accession>
<keyword evidence="1" id="KW-1185">Reference proteome</keyword>
<evidence type="ECO:0000313" key="2">
    <source>
        <dbReference type="RefSeq" id="XP_014677375.1"/>
    </source>
</evidence>
<dbReference type="Proteomes" id="UP000695022">
    <property type="component" value="Unplaced"/>
</dbReference>
<name>A0ABM1EYV4_PRICU</name>
<dbReference type="PANTHER" id="PTHR10166">
    <property type="entry name" value="VOLTAGE-DEPENDENT CALCIUM CHANNEL SUBUNIT ALPHA-2/DELTA-RELATED"/>
    <property type="match status" value="1"/>
</dbReference>
<dbReference type="PANTHER" id="PTHR10166:SF37">
    <property type="entry name" value="STOLID, ISOFORM H"/>
    <property type="match status" value="1"/>
</dbReference>